<keyword evidence="2" id="KW-1185">Reference proteome</keyword>
<dbReference type="EMBL" id="FOGQ01000011">
    <property type="protein sequence ID" value="SES19489.1"/>
    <property type="molecule type" value="Genomic_DNA"/>
</dbReference>
<dbReference type="Proteomes" id="UP000198929">
    <property type="component" value="Unassembled WGS sequence"/>
</dbReference>
<proteinExistence type="predicted"/>
<dbReference type="AlphaFoldDB" id="A0A1H9VD45"/>
<organism evidence="1 2">
    <name type="scientific">Corynebacterium cystitidis DSM 20524</name>
    <dbReference type="NCBI Taxonomy" id="1121357"/>
    <lineage>
        <taxon>Bacteria</taxon>
        <taxon>Bacillati</taxon>
        <taxon>Actinomycetota</taxon>
        <taxon>Actinomycetes</taxon>
        <taxon>Mycobacteriales</taxon>
        <taxon>Corynebacteriaceae</taxon>
        <taxon>Corynebacterium</taxon>
    </lineage>
</organism>
<accession>A0A1H9VD45</accession>
<evidence type="ECO:0000313" key="2">
    <source>
        <dbReference type="Proteomes" id="UP000198929"/>
    </source>
</evidence>
<sequence length="61" mass="6606">MAARKITPRAILRHAIRFPQGVAAGYFMHILDSASHQIPLAHNVVYPPGTLDGIDAGRDTV</sequence>
<name>A0A1H9VD45_9CORY</name>
<protein>
    <submittedName>
        <fullName evidence="1">Diaminopimelate decarboxylase</fullName>
    </submittedName>
</protein>
<gene>
    <name evidence="1" type="ORF">SAMN05661109_02192</name>
</gene>
<evidence type="ECO:0000313" key="1">
    <source>
        <dbReference type="EMBL" id="SES19489.1"/>
    </source>
</evidence>
<dbReference type="STRING" id="1121357.SAMN05661109_02192"/>
<reference evidence="2" key="1">
    <citation type="submission" date="2016-10" db="EMBL/GenBank/DDBJ databases">
        <authorList>
            <person name="Varghese N."/>
            <person name="Submissions S."/>
        </authorList>
    </citation>
    <scope>NUCLEOTIDE SEQUENCE [LARGE SCALE GENOMIC DNA]</scope>
    <source>
        <strain evidence="2">DSM 20524</strain>
    </source>
</reference>